<evidence type="ECO:0000259" key="2">
    <source>
        <dbReference type="PROSITE" id="PS50887"/>
    </source>
</evidence>
<feature type="transmembrane region" description="Helical" evidence="1">
    <location>
        <begin position="6"/>
        <end position="26"/>
    </location>
</feature>
<feature type="transmembrane region" description="Helical" evidence="1">
    <location>
        <begin position="176"/>
        <end position="201"/>
    </location>
</feature>
<keyword evidence="1" id="KW-1133">Transmembrane helix</keyword>
<keyword evidence="1" id="KW-0812">Transmembrane</keyword>
<organism evidence="3 4">
    <name type="scientific">Paenibacillus urinalis</name>
    <dbReference type="NCBI Taxonomy" id="521520"/>
    <lineage>
        <taxon>Bacteria</taxon>
        <taxon>Bacillati</taxon>
        <taxon>Bacillota</taxon>
        <taxon>Bacilli</taxon>
        <taxon>Bacillales</taxon>
        <taxon>Paenibacillaceae</taxon>
        <taxon>Paenibacillus</taxon>
    </lineage>
</organism>
<feature type="transmembrane region" description="Helical" evidence="1">
    <location>
        <begin position="139"/>
        <end position="164"/>
    </location>
</feature>
<dbReference type="Proteomes" id="UP001220962">
    <property type="component" value="Chromosome"/>
</dbReference>
<evidence type="ECO:0000313" key="3">
    <source>
        <dbReference type="EMBL" id="WDH84932.1"/>
    </source>
</evidence>
<feature type="transmembrane region" description="Helical" evidence="1">
    <location>
        <begin position="33"/>
        <end position="51"/>
    </location>
</feature>
<dbReference type="NCBIfam" id="TIGR00254">
    <property type="entry name" value="GGDEF"/>
    <property type="match status" value="1"/>
</dbReference>
<evidence type="ECO:0000256" key="1">
    <source>
        <dbReference type="SAM" id="Phobius"/>
    </source>
</evidence>
<keyword evidence="3" id="KW-0548">Nucleotidyltransferase</keyword>
<keyword evidence="1" id="KW-0472">Membrane</keyword>
<dbReference type="AlphaFoldDB" id="A0AAX3N5R0"/>
<name>A0AAX3N5R0_9BACL</name>
<accession>A0AAX3N5R0</accession>
<dbReference type="EC" id="2.7.7.65" evidence="3"/>
<dbReference type="PANTHER" id="PTHR46663">
    <property type="entry name" value="DIGUANYLATE CYCLASE DGCT-RELATED"/>
    <property type="match status" value="1"/>
</dbReference>
<keyword evidence="3" id="KW-0808">Transferase</keyword>
<dbReference type="GO" id="GO:0052621">
    <property type="term" value="F:diguanylate cyclase activity"/>
    <property type="evidence" value="ECO:0007669"/>
    <property type="project" value="UniProtKB-EC"/>
</dbReference>
<dbReference type="Gene3D" id="3.30.450.20">
    <property type="entry name" value="PAS domain"/>
    <property type="match status" value="1"/>
</dbReference>
<feature type="domain" description="GGDEF" evidence="2">
    <location>
        <begin position="389"/>
        <end position="522"/>
    </location>
</feature>
<dbReference type="InterPro" id="IPR052163">
    <property type="entry name" value="DGC-Regulatory_Protein"/>
</dbReference>
<dbReference type="SUPFAM" id="SSF55785">
    <property type="entry name" value="PYP-like sensor domain (PAS domain)"/>
    <property type="match status" value="1"/>
</dbReference>
<dbReference type="PANTHER" id="PTHR46663:SF2">
    <property type="entry name" value="GGDEF DOMAIN-CONTAINING PROTEIN"/>
    <property type="match status" value="1"/>
</dbReference>
<feature type="transmembrane region" description="Helical" evidence="1">
    <location>
        <begin position="207"/>
        <end position="225"/>
    </location>
</feature>
<dbReference type="InterPro" id="IPR035965">
    <property type="entry name" value="PAS-like_dom_sf"/>
</dbReference>
<protein>
    <submittedName>
        <fullName evidence="3">Diguanylate cyclase</fullName>
        <ecNumber evidence="3">2.7.7.65</ecNumber>
    </submittedName>
</protein>
<reference evidence="3" key="1">
    <citation type="submission" date="2023-02" db="EMBL/GenBank/DDBJ databases">
        <title>Pathogen: clinical or host-associated sample.</title>
        <authorList>
            <person name="Hergert J."/>
            <person name="Casey R."/>
            <person name="Wagner J."/>
            <person name="Young E.L."/>
            <person name="Oakeson K.F."/>
        </authorList>
    </citation>
    <scope>NUCLEOTIDE SEQUENCE</scope>
    <source>
        <strain evidence="3">2022CK-00830</strain>
    </source>
</reference>
<dbReference type="Pfam" id="PF00990">
    <property type="entry name" value="GGDEF"/>
    <property type="match status" value="1"/>
</dbReference>
<evidence type="ECO:0000313" key="4">
    <source>
        <dbReference type="Proteomes" id="UP001220962"/>
    </source>
</evidence>
<dbReference type="InterPro" id="IPR029787">
    <property type="entry name" value="Nucleotide_cyclase"/>
</dbReference>
<proteinExistence type="predicted"/>
<dbReference type="InterPro" id="IPR000160">
    <property type="entry name" value="GGDEF_dom"/>
</dbReference>
<gene>
    <name evidence="3" type="ORF">PUW23_12265</name>
</gene>
<feature type="transmembrane region" description="Helical" evidence="1">
    <location>
        <begin position="66"/>
        <end position="89"/>
    </location>
</feature>
<dbReference type="SMART" id="SM00267">
    <property type="entry name" value="GGDEF"/>
    <property type="match status" value="1"/>
</dbReference>
<dbReference type="Gene3D" id="3.30.70.270">
    <property type="match status" value="1"/>
</dbReference>
<dbReference type="InterPro" id="IPR043128">
    <property type="entry name" value="Rev_trsase/Diguanyl_cyclase"/>
</dbReference>
<feature type="transmembrane region" description="Helical" evidence="1">
    <location>
        <begin position="101"/>
        <end position="119"/>
    </location>
</feature>
<dbReference type="PROSITE" id="PS50887">
    <property type="entry name" value="GGDEF"/>
    <property type="match status" value="1"/>
</dbReference>
<dbReference type="CDD" id="cd01949">
    <property type="entry name" value="GGDEF"/>
    <property type="match status" value="1"/>
</dbReference>
<dbReference type="SUPFAM" id="SSF55073">
    <property type="entry name" value="Nucleotide cyclase"/>
    <property type="match status" value="1"/>
</dbReference>
<dbReference type="RefSeq" id="WP_274359943.1">
    <property type="nucleotide sequence ID" value="NZ_CP118101.1"/>
</dbReference>
<sequence length="522" mass="60757">MNERFMDFLTILLPTYFFLYMAITLIHRNKKSMLNRIAACLMHAFLFYFLGEYVKTSLLPEYQMQIVLYGSAPMLLFVICFLVHLCILMGGSATQYLKRRLPIIYAAPFTLWLIFLMTMDHNQLYNVDITDGRSPLDPLFLLMTLLFVAGYILLSAVILSVTWYRTKEQKVKKASLSLLLGLFSLFAWFVLVTLLLQSMLINTRYSMILYFVGYLMWAVVLRHQIGKYHIMPDYRKLFHILFKSAPTAIMLLDRQGIVRELNPKAKRWFEGIKAEEIPQHIEFNNGIRLPEVLVSLDQQREGTTHWEMRVDHDRMEHVDLIMNLDLVEGLNEELFVMHLTDVTSLKNTERKLLESEQEYKHLALHDSLTDLYNRAAMEEYLELKIAQHDMFALVLIDLDNFKPVNDTYGHLVGDLYLKHIARIFKDMSGPNDLAARMGGDEFVLIISCAEVSEAEVDEFINQRLSLLSMHSFRNENTEIPITYSSGVSIYPRDASNVTQLLKIADEAMYNEKRTGRARFTEF</sequence>
<dbReference type="EMBL" id="CP118101">
    <property type="protein sequence ID" value="WDH84932.1"/>
    <property type="molecule type" value="Genomic_DNA"/>
</dbReference>